<dbReference type="AlphaFoldDB" id="A0A368GMQ2"/>
<dbReference type="STRING" id="29170.A0A368GMQ2"/>
<evidence type="ECO:0000313" key="2">
    <source>
        <dbReference type="Proteomes" id="UP000252519"/>
    </source>
</evidence>
<comment type="caution">
    <text evidence="1">The sequence shown here is derived from an EMBL/GenBank/DDBJ whole genome shotgun (WGS) entry which is preliminary data.</text>
</comment>
<gene>
    <name evidence="1" type="ORF">ANCCAN_08308</name>
</gene>
<sequence length="137" mass="15493">LGDAIKTVKSYFAGSASKLGENPIHFVVPVSQNTKGCKIESEFRKHFGKDKHRFNIFLDIIAIEIPMEIGDVGVRVKVPSWHNIETKVISLTTYVNFEDIYKMDSVLQQYSGWIKSTLQGLQINDVFLHDDTTVHAP</sequence>
<evidence type="ECO:0000313" key="1">
    <source>
        <dbReference type="EMBL" id="RCN45651.1"/>
    </source>
</evidence>
<organism evidence="1 2">
    <name type="scientific">Ancylostoma caninum</name>
    <name type="common">Dog hookworm</name>
    <dbReference type="NCBI Taxonomy" id="29170"/>
    <lineage>
        <taxon>Eukaryota</taxon>
        <taxon>Metazoa</taxon>
        <taxon>Ecdysozoa</taxon>
        <taxon>Nematoda</taxon>
        <taxon>Chromadorea</taxon>
        <taxon>Rhabditida</taxon>
        <taxon>Rhabditina</taxon>
        <taxon>Rhabditomorpha</taxon>
        <taxon>Strongyloidea</taxon>
        <taxon>Ancylostomatidae</taxon>
        <taxon>Ancylostomatinae</taxon>
        <taxon>Ancylostoma</taxon>
    </lineage>
</organism>
<reference evidence="1 2" key="1">
    <citation type="submission" date="2014-10" db="EMBL/GenBank/DDBJ databases">
        <title>Draft genome of the hookworm Ancylostoma caninum.</title>
        <authorList>
            <person name="Mitreva M."/>
        </authorList>
    </citation>
    <scope>NUCLEOTIDE SEQUENCE [LARGE SCALE GENOMIC DNA]</scope>
    <source>
        <strain evidence="1 2">Baltimore</strain>
    </source>
</reference>
<dbReference type="Proteomes" id="UP000252519">
    <property type="component" value="Unassembled WGS sequence"/>
</dbReference>
<feature type="non-terminal residue" evidence="1">
    <location>
        <position position="1"/>
    </location>
</feature>
<accession>A0A368GMQ2</accession>
<name>A0A368GMQ2_ANCCA</name>
<dbReference type="OrthoDB" id="5826594at2759"/>
<protein>
    <submittedName>
        <fullName evidence="1">Uncharacterized protein</fullName>
    </submittedName>
</protein>
<proteinExistence type="predicted"/>
<keyword evidence="2" id="KW-1185">Reference proteome</keyword>
<dbReference type="EMBL" id="JOJR01000096">
    <property type="protein sequence ID" value="RCN45651.1"/>
    <property type="molecule type" value="Genomic_DNA"/>
</dbReference>